<keyword evidence="1" id="KW-0472">Membrane</keyword>
<protein>
    <recommendedName>
        <fullName evidence="4">Glycosyltransferase RgtA/B/C/D-like domain-containing protein</fullName>
    </recommendedName>
</protein>
<feature type="transmembrane region" description="Helical" evidence="1">
    <location>
        <begin position="94"/>
        <end position="113"/>
    </location>
</feature>
<feature type="transmembrane region" description="Helical" evidence="1">
    <location>
        <begin position="249"/>
        <end position="272"/>
    </location>
</feature>
<proteinExistence type="predicted"/>
<keyword evidence="3" id="KW-1185">Reference proteome</keyword>
<comment type="caution">
    <text evidence="2">The sequence shown here is derived from an EMBL/GenBank/DDBJ whole genome shotgun (WGS) entry which is preliminary data.</text>
</comment>
<evidence type="ECO:0000313" key="3">
    <source>
        <dbReference type="Proteomes" id="UP000031258"/>
    </source>
</evidence>
<dbReference type="AlphaFoldDB" id="A0A0C1QKT3"/>
<feature type="transmembrane region" description="Helical" evidence="1">
    <location>
        <begin position="169"/>
        <end position="195"/>
    </location>
</feature>
<dbReference type="EMBL" id="JSWE01000036">
    <property type="protein sequence ID" value="KIE06104.1"/>
    <property type="molecule type" value="Genomic_DNA"/>
</dbReference>
<organism evidence="2 3">
    <name type="scientific">Candidatus Jidaibacter acanthamoebae</name>
    <dbReference type="NCBI Taxonomy" id="86105"/>
    <lineage>
        <taxon>Bacteria</taxon>
        <taxon>Pseudomonadati</taxon>
        <taxon>Pseudomonadota</taxon>
        <taxon>Alphaproteobacteria</taxon>
        <taxon>Rickettsiales</taxon>
        <taxon>Candidatus Midichloriaceae</taxon>
        <taxon>Candidatus Jidaibacter</taxon>
    </lineage>
</organism>
<evidence type="ECO:0000256" key="1">
    <source>
        <dbReference type="SAM" id="Phobius"/>
    </source>
</evidence>
<reference evidence="2 3" key="1">
    <citation type="submission" date="2014-11" db="EMBL/GenBank/DDBJ databases">
        <title>A Rickettsiales Symbiont of Amoebae With Ancient Features.</title>
        <authorList>
            <person name="Schulz F."/>
            <person name="Martijn J."/>
            <person name="Wascher F."/>
            <person name="Kostanjsek R."/>
            <person name="Ettema T.J."/>
            <person name="Horn M."/>
        </authorList>
    </citation>
    <scope>NUCLEOTIDE SEQUENCE [LARGE SCALE GENOMIC DNA]</scope>
    <source>
        <strain evidence="2 3">UWC36</strain>
    </source>
</reference>
<name>A0A0C1QKT3_9RICK</name>
<feature type="transmembrane region" description="Helical" evidence="1">
    <location>
        <begin position="133"/>
        <end position="157"/>
    </location>
</feature>
<keyword evidence="1" id="KW-1133">Transmembrane helix</keyword>
<gene>
    <name evidence="2" type="ORF">NF27_BK00250</name>
</gene>
<sequence>MIDMNRGFSSFLLRDDLLIALLFFITYMLFAPFLFTDPDVAWHIKAGDLIMRNASIPRYDNWSFAGSSQKWYNVSWAWDSCISLVHARLGLNKLYTLNCLIYALLIVFIYHSLKLWVKEANETRLVVAGLSGIIIWDFVFLRPQIIACYLLLALNTLLKLYKDRLKQKFLVYVPLLLALWANIHGSFILGLGIIFVHLLDALYLKQYNRGKHLAITLIASIIAVALNPYGINIYYAVLRTLNSEVSKHIAEWGQFNFGAMYGTSLVVSLYILMDLLPRPKSEVRAVDKVVAFGSIFASLLSIRYFAILAVLAAPYMACRIKDYIEQEKVKKITVLEKFRKVVISLAILFAIYIMIFQDKAVIRNQVSIPLEEIEYIKQNYPNYKIFNNYNIGGYIIYYGEEKLKHFIDGRAGTVFSEEVITDYLKFKSLTPGWQEIFNKYSIDGALISHSELKYLEIYNFFGNWKEVYSGKYGKIFIKIR</sequence>
<dbReference type="Proteomes" id="UP000031258">
    <property type="component" value="Unassembled WGS sequence"/>
</dbReference>
<feature type="transmembrane region" description="Helical" evidence="1">
    <location>
        <begin position="215"/>
        <end position="237"/>
    </location>
</feature>
<feature type="transmembrane region" description="Helical" evidence="1">
    <location>
        <begin position="338"/>
        <end position="356"/>
    </location>
</feature>
<keyword evidence="1" id="KW-0812">Transmembrane</keyword>
<dbReference type="STRING" id="86105.NF27_BK00250"/>
<evidence type="ECO:0000313" key="2">
    <source>
        <dbReference type="EMBL" id="KIE06104.1"/>
    </source>
</evidence>
<evidence type="ECO:0008006" key="4">
    <source>
        <dbReference type="Google" id="ProtNLM"/>
    </source>
</evidence>
<feature type="transmembrane region" description="Helical" evidence="1">
    <location>
        <begin position="292"/>
        <end position="317"/>
    </location>
</feature>
<feature type="transmembrane region" description="Helical" evidence="1">
    <location>
        <begin position="17"/>
        <end position="35"/>
    </location>
</feature>
<accession>A0A0C1QKT3</accession>